<protein>
    <submittedName>
        <fullName evidence="3">Acid phosphatase</fullName>
        <ecNumber evidence="3">3.1.3.2</ecNumber>
    </submittedName>
</protein>
<sequence>MRPSLIALIGSLTAASALALLVTNTEGFTTRSFIPGNTFDRIVQIWLENQDTPMPSSTVPNLAYLATQGRLLTNYFAITHPSQPNYVASVGGSTNGVTGDGDYNLSPSIKTVVDLLEAGGISWATYQEDLPYSGYTGSSYQQYRRKHNPVMSYQSVTGNPSRLAKSKNFTLFFDELNNNVLPQWIFITPDMNNDGHDTGLAYGANWARNWITPLLSNPNFNSNRTLVVLTYDEGGYTKNNKVYTVLLGSVLAPGQIGSTDSTQYNHYSLLKTVEQNWGLGSLGKSDVGAAAFF</sequence>
<dbReference type="PANTHER" id="PTHR31956">
    <property type="entry name" value="NON-SPECIFIC PHOSPHOLIPASE C4-RELATED"/>
    <property type="match status" value="1"/>
</dbReference>
<feature type="chain" id="PRO_5001775432" evidence="2">
    <location>
        <begin position="20"/>
        <end position="293"/>
    </location>
</feature>
<dbReference type="RefSeq" id="XP_016643472.1">
    <property type="nucleotide sequence ID" value="XM_016786870.1"/>
</dbReference>
<dbReference type="AlphaFoldDB" id="A0A084G8L1"/>
<dbReference type="EMBL" id="JOWA01000091">
    <property type="protein sequence ID" value="KEZ43673.1"/>
    <property type="molecule type" value="Genomic_DNA"/>
</dbReference>
<evidence type="ECO:0000256" key="1">
    <source>
        <dbReference type="ARBA" id="ARBA00022801"/>
    </source>
</evidence>
<dbReference type="SUPFAM" id="SSF53649">
    <property type="entry name" value="Alkaline phosphatase-like"/>
    <property type="match status" value="1"/>
</dbReference>
<evidence type="ECO:0000313" key="3">
    <source>
        <dbReference type="EMBL" id="KEZ43673.1"/>
    </source>
</evidence>
<keyword evidence="4" id="KW-1185">Reference proteome</keyword>
<proteinExistence type="predicted"/>
<dbReference type="HOGENOM" id="CLU_027977_3_0_1"/>
<dbReference type="VEuPathDB" id="FungiDB:SAPIO_CDS4286"/>
<dbReference type="OMA" id="ARKHNPW"/>
<dbReference type="PANTHER" id="PTHR31956:SF8">
    <property type="entry name" value="ACID PHOSPHATASE PHOA (AFU_ORTHOLOGUE AFUA_1G03570)"/>
    <property type="match status" value="1"/>
</dbReference>
<dbReference type="Gene3D" id="3.40.720.10">
    <property type="entry name" value="Alkaline Phosphatase, subunit A"/>
    <property type="match status" value="1"/>
</dbReference>
<dbReference type="GeneID" id="27723358"/>
<organism evidence="3 4">
    <name type="scientific">Pseudallescheria apiosperma</name>
    <name type="common">Scedosporium apiospermum</name>
    <dbReference type="NCBI Taxonomy" id="563466"/>
    <lineage>
        <taxon>Eukaryota</taxon>
        <taxon>Fungi</taxon>
        <taxon>Dikarya</taxon>
        <taxon>Ascomycota</taxon>
        <taxon>Pezizomycotina</taxon>
        <taxon>Sordariomycetes</taxon>
        <taxon>Hypocreomycetidae</taxon>
        <taxon>Microascales</taxon>
        <taxon>Microascaceae</taxon>
        <taxon>Scedosporium</taxon>
    </lineage>
</organism>
<dbReference type="InterPro" id="IPR007312">
    <property type="entry name" value="Phosphoesterase"/>
</dbReference>
<reference evidence="3 4" key="1">
    <citation type="journal article" date="2014" name="Genome Announc.">
        <title>Draft genome sequence of the pathogenic fungus Scedosporium apiospermum.</title>
        <authorList>
            <person name="Vandeputte P."/>
            <person name="Ghamrawi S."/>
            <person name="Rechenmann M."/>
            <person name="Iltis A."/>
            <person name="Giraud S."/>
            <person name="Fleury M."/>
            <person name="Thornton C."/>
            <person name="Delhaes L."/>
            <person name="Meyer W."/>
            <person name="Papon N."/>
            <person name="Bouchara J.P."/>
        </authorList>
    </citation>
    <scope>NUCLEOTIDE SEQUENCE [LARGE SCALE GENOMIC DNA]</scope>
    <source>
        <strain evidence="3 4">IHEM 14462</strain>
    </source>
</reference>
<evidence type="ECO:0000256" key="2">
    <source>
        <dbReference type="SAM" id="SignalP"/>
    </source>
</evidence>
<feature type="signal peptide" evidence="2">
    <location>
        <begin position="1"/>
        <end position="19"/>
    </location>
</feature>
<name>A0A084G8L1_PSEDA</name>
<dbReference type="OrthoDB" id="5135119at2759"/>
<dbReference type="EC" id="3.1.3.2" evidence="3"/>
<evidence type="ECO:0000313" key="4">
    <source>
        <dbReference type="Proteomes" id="UP000028545"/>
    </source>
</evidence>
<dbReference type="KEGG" id="sapo:SAPIO_CDS4286"/>
<gene>
    <name evidence="3" type="ORF">SAPIO_CDS4286</name>
</gene>
<keyword evidence="2" id="KW-0732">Signal</keyword>
<dbReference type="Pfam" id="PF04185">
    <property type="entry name" value="Phosphoesterase"/>
    <property type="match status" value="1"/>
</dbReference>
<accession>A0A084G8L1</accession>
<keyword evidence="1 3" id="KW-0378">Hydrolase</keyword>
<dbReference type="GO" id="GO:0003993">
    <property type="term" value="F:acid phosphatase activity"/>
    <property type="evidence" value="ECO:0007669"/>
    <property type="project" value="UniProtKB-EC"/>
</dbReference>
<dbReference type="Proteomes" id="UP000028545">
    <property type="component" value="Unassembled WGS sequence"/>
</dbReference>
<dbReference type="GO" id="GO:0009395">
    <property type="term" value="P:phospholipid catabolic process"/>
    <property type="evidence" value="ECO:0007669"/>
    <property type="project" value="TreeGrafter"/>
</dbReference>
<dbReference type="InterPro" id="IPR017850">
    <property type="entry name" value="Alkaline_phosphatase_core_sf"/>
</dbReference>
<comment type="caution">
    <text evidence="3">The sequence shown here is derived from an EMBL/GenBank/DDBJ whole genome shotgun (WGS) entry which is preliminary data.</text>
</comment>